<keyword evidence="2" id="KW-0732">Signal</keyword>
<dbReference type="EMBL" id="VWSH01000001">
    <property type="protein sequence ID" value="KAA5536181.1"/>
    <property type="molecule type" value="Genomic_DNA"/>
</dbReference>
<keyword evidence="4" id="KW-1185">Reference proteome</keyword>
<name>A0A5M6CLS9_9BACT</name>
<evidence type="ECO:0008006" key="5">
    <source>
        <dbReference type="Google" id="ProtNLM"/>
    </source>
</evidence>
<dbReference type="AlphaFoldDB" id="A0A5M6CLS9"/>
<feature type="chain" id="PRO_5024453087" description="SlyB protein" evidence="2">
    <location>
        <begin position="22"/>
        <end position="152"/>
    </location>
</feature>
<dbReference type="RefSeq" id="WP_150030754.1">
    <property type="nucleotide sequence ID" value="NZ_VWSH01000001.1"/>
</dbReference>
<accession>A0A5M6CLS9</accession>
<protein>
    <recommendedName>
        <fullName evidence="5">SlyB protein</fullName>
    </recommendedName>
</protein>
<reference evidence="3 4" key="1">
    <citation type="submission" date="2019-09" db="EMBL/GenBank/DDBJ databases">
        <title>Genome sequence and assembly of Taibaiella sp.</title>
        <authorList>
            <person name="Chhetri G."/>
        </authorList>
    </citation>
    <scope>NUCLEOTIDE SEQUENCE [LARGE SCALE GENOMIC DNA]</scope>
    <source>
        <strain evidence="3 4">KVB11</strain>
    </source>
</reference>
<feature type="compositionally biased region" description="Basic and acidic residues" evidence="1">
    <location>
        <begin position="96"/>
        <end position="113"/>
    </location>
</feature>
<evidence type="ECO:0000256" key="1">
    <source>
        <dbReference type="SAM" id="MobiDB-lite"/>
    </source>
</evidence>
<gene>
    <name evidence="3" type="ORF">F0919_00490</name>
</gene>
<organism evidence="3 4">
    <name type="scientific">Taibaiella lutea</name>
    <dbReference type="NCBI Taxonomy" id="2608001"/>
    <lineage>
        <taxon>Bacteria</taxon>
        <taxon>Pseudomonadati</taxon>
        <taxon>Bacteroidota</taxon>
        <taxon>Chitinophagia</taxon>
        <taxon>Chitinophagales</taxon>
        <taxon>Chitinophagaceae</taxon>
        <taxon>Taibaiella</taxon>
    </lineage>
</organism>
<evidence type="ECO:0000256" key="2">
    <source>
        <dbReference type="SAM" id="SignalP"/>
    </source>
</evidence>
<feature type="signal peptide" evidence="2">
    <location>
        <begin position="1"/>
        <end position="21"/>
    </location>
</feature>
<sequence length="152" mass="16640">MKNRIFPIMALIMISVVSATAQGSNPEYVKMLNNQSDALKISKKINENKIKLYELEGKLVQETKNSQSTILKAQSSANQNVAAADKLSENVSNKKNAKDAKKSASDAKHDSNKVTDASDDASDLTREIADLKNEIISQQSQLALIPGYPFKD</sequence>
<comment type="caution">
    <text evidence="3">The sequence shown here is derived from an EMBL/GenBank/DDBJ whole genome shotgun (WGS) entry which is preliminary data.</text>
</comment>
<evidence type="ECO:0000313" key="4">
    <source>
        <dbReference type="Proteomes" id="UP000323632"/>
    </source>
</evidence>
<proteinExistence type="predicted"/>
<feature type="region of interest" description="Disordered" evidence="1">
    <location>
        <begin position="82"/>
        <end position="122"/>
    </location>
</feature>
<dbReference type="Proteomes" id="UP000323632">
    <property type="component" value="Unassembled WGS sequence"/>
</dbReference>
<evidence type="ECO:0000313" key="3">
    <source>
        <dbReference type="EMBL" id="KAA5536181.1"/>
    </source>
</evidence>